<sequence length="250" mass="27302">MKATPNTLTLLQRWTRPTTLKMMGLAMLAAVATTWRVPALSAEDAVRIPAPTVDEKADASHSATAIFAGGCFWGVQGVFQHVRGVTLVTSGYAGGAANTAQYEKVGTGRTGHAESVEVRYDPTQISYGKLLQIFFSVAHNPTQLNYQGPDHGTQYRSAIFPLTAEQKRIADAYIAQLGAAKAYTSPIVTRVEPGKPFYAAESYHQDYLTRNPNDMYIVFNDLPKIGNLKKMFPDVYRNDPVLVSGAKTAR</sequence>
<dbReference type="Pfam" id="PF01625">
    <property type="entry name" value="PMSR"/>
    <property type="match status" value="1"/>
</dbReference>
<accession>A0A3G8H2Q9</accession>
<dbReference type="PANTHER" id="PTHR43774">
    <property type="entry name" value="PEPTIDE METHIONINE SULFOXIDE REDUCTASE"/>
    <property type="match status" value="1"/>
</dbReference>
<dbReference type="GO" id="GO:0008113">
    <property type="term" value="F:peptide-methionine (S)-S-oxide reductase activity"/>
    <property type="evidence" value="ECO:0007669"/>
    <property type="project" value="UniProtKB-UniRule"/>
</dbReference>
<dbReference type="EC" id="1.8.4.11" evidence="4"/>
<evidence type="ECO:0000256" key="3">
    <source>
        <dbReference type="ARBA" id="ARBA00048782"/>
    </source>
</evidence>
<gene>
    <name evidence="4 6" type="primary">msrA</name>
    <name evidence="6" type="ORF">EHF44_15655</name>
</gene>
<feature type="domain" description="Peptide methionine sulphoxide reductase MsrA" evidence="5">
    <location>
        <begin position="64"/>
        <end position="216"/>
    </location>
</feature>
<dbReference type="Gene3D" id="3.30.1060.10">
    <property type="entry name" value="Peptide methionine sulphoxide reductase MsrA"/>
    <property type="match status" value="1"/>
</dbReference>
<comment type="similarity">
    <text evidence="4">Belongs to the MsrA Met sulfoxide reductase family.</text>
</comment>
<comment type="catalytic activity">
    <reaction evidence="2 4">
        <text>L-methionyl-[protein] + [thioredoxin]-disulfide + H2O = L-methionyl-(S)-S-oxide-[protein] + [thioredoxin]-dithiol</text>
        <dbReference type="Rhea" id="RHEA:14217"/>
        <dbReference type="Rhea" id="RHEA-COMP:10698"/>
        <dbReference type="Rhea" id="RHEA-COMP:10700"/>
        <dbReference type="Rhea" id="RHEA-COMP:12313"/>
        <dbReference type="Rhea" id="RHEA-COMP:12315"/>
        <dbReference type="ChEBI" id="CHEBI:15377"/>
        <dbReference type="ChEBI" id="CHEBI:16044"/>
        <dbReference type="ChEBI" id="CHEBI:29950"/>
        <dbReference type="ChEBI" id="CHEBI:44120"/>
        <dbReference type="ChEBI" id="CHEBI:50058"/>
        <dbReference type="EC" id="1.8.4.11"/>
    </reaction>
</comment>
<dbReference type="EMBL" id="CP033969">
    <property type="protein sequence ID" value="AZG14748.1"/>
    <property type="molecule type" value="Genomic_DNA"/>
</dbReference>
<evidence type="ECO:0000313" key="6">
    <source>
        <dbReference type="EMBL" id="AZG14748.1"/>
    </source>
</evidence>
<dbReference type="KEGG" id="cpau:EHF44_15655"/>
<feature type="active site" evidence="4">
    <location>
        <position position="71"/>
    </location>
</feature>
<dbReference type="RefSeq" id="WP_124684504.1">
    <property type="nucleotide sequence ID" value="NZ_CP033969.1"/>
</dbReference>
<name>A0A3G8H2Q9_9BURK</name>
<protein>
    <recommendedName>
        <fullName evidence="4">Peptide methionine sulfoxide reductase MsrA</fullName>
        <shortName evidence="4">Protein-methionine-S-oxide reductase</shortName>
        <ecNumber evidence="4">1.8.4.11</ecNumber>
    </recommendedName>
    <alternativeName>
        <fullName evidence="4">Peptide-methionine (S)-S-oxide reductase</fullName>
        <shortName evidence="4">Peptide Met(O) reductase</shortName>
    </alternativeName>
</protein>
<dbReference type="PANTHER" id="PTHR43774:SF1">
    <property type="entry name" value="PEPTIDE METHIONINE SULFOXIDE REDUCTASE MSRA 2"/>
    <property type="match status" value="1"/>
</dbReference>
<dbReference type="NCBIfam" id="TIGR00401">
    <property type="entry name" value="msrA"/>
    <property type="match status" value="1"/>
</dbReference>
<dbReference type="InterPro" id="IPR002569">
    <property type="entry name" value="Met_Sox_Rdtase_MsrA_dom"/>
</dbReference>
<reference evidence="7" key="1">
    <citation type="submission" date="2018-11" db="EMBL/GenBank/DDBJ databases">
        <title>FDA dAtabase for Regulatory Grade micrObial Sequences (FDA-ARGOS): Supporting development and validation of Infectious Disease Dx tests.</title>
        <authorList>
            <person name="Goldberg B."/>
            <person name="Campos J."/>
            <person name="Tallon L."/>
            <person name="Sadzewicz L."/>
            <person name="Zhao X."/>
            <person name="Vavikolanu K."/>
            <person name="Mehta A."/>
            <person name="Aluvathingal J."/>
            <person name="Nadendla S."/>
            <person name="Geyer C."/>
            <person name="Nandy P."/>
            <person name="Yan Y."/>
            <person name="Sichtig H."/>
        </authorList>
    </citation>
    <scope>NUCLEOTIDE SEQUENCE [LARGE SCALE GENOMIC DNA]</scope>
    <source>
        <strain evidence="7">FDAARGOS_614</strain>
    </source>
</reference>
<evidence type="ECO:0000256" key="1">
    <source>
        <dbReference type="ARBA" id="ARBA00023002"/>
    </source>
</evidence>
<proteinExistence type="inferred from homology"/>
<comment type="catalytic activity">
    <reaction evidence="3 4">
        <text>[thioredoxin]-disulfide + L-methionine + H2O = L-methionine (S)-S-oxide + [thioredoxin]-dithiol</text>
        <dbReference type="Rhea" id="RHEA:19993"/>
        <dbReference type="Rhea" id="RHEA-COMP:10698"/>
        <dbReference type="Rhea" id="RHEA-COMP:10700"/>
        <dbReference type="ChEBI" id="CHEBI:15377"/>
        <dbReference type="ChEBI" id="CHEBI:29950"/>
        <dbReference type="ChEBI" id="CHEBI:50058"/>
        <dbReference type="ChEBI" id="CHEBI:57844"/>
        <dbReference type="ChEBI" id="CHEBI:58772"/>
        <dbReference type="EC" id="1.8.4.11"/>
    </reaction>
</comment>
<dbReference type="HAMAP" id="MF_01401">
    <property type="entry name" value="MsrA"/>
    <property type="match status" value="1"/>
</dbReference>
<dbReference type="GO" id="GO:0033744">
    <property type="term" value="F:L-methionine:thioredoxin-disulfide S-oxidoreductase activity"/>
    <property type="evidence" value="ECO:0007669"/>
    <property type="project" value="RHEA"/>
</dbReference>
<evidence type="ECO:0000259" key="5">
    <source>
        <dbReference type="Pfam" id="PF01625"/>
    </source>
</evidence>
<dbReference type="OrthoDB" id="4174719at2"/>
<evidence type="ECO:0000256" key="2">
    <source>
        <dbReference type="ARBA" id="ARBA00047806"/>
    </source>
</evidence>
<dbReference type="Proteomes" id="UP000270411">
    <property type="component" value="Chromosome 1"/>
</dbReference>
<dbReference type="AlphaFoldDB" id="A0A3G8H2Q9"/>
<comment type="function">
    <text evidence="4">Has an important function as a repair enzyme for proteins that have been inactivated by oxidation. Catalyzes the reversible oxidation-reduction of methionine sulfoxide in proteins to methionine.</text>
</comment>
<dbReference type="SUPFAM" id="SSF55068">
    <property type="entry name" value="Peptide methionine sulfoxide reductase"/>
    <property type="match status" value="1"/>
</dbReference>
<evidence type="ECO:0000256" key="4">
    <source>
        <dbReference type="HAMAP-Rule" id="MF_01401"/>
    </source>
</evidence>
<keyword evidence="1 4" id="KW-0560">Oxidoreductase</keyword>
<dbReference type="InterPro" id="IPR036509">
    <property type="entry name" value="Met_Sox_Rdtase_MsrA_sf"/>
</dbReference>
<organism evidence="6 7">
    <name type="scientific">Cupriavidus pauculus</name>
    <dbReference type="NCBI Taxonomy" id="82633"/>
    <lineage>
        <taxon>Bacteria</taxon>
        <taxon>Pseudomonadati</taxon>
        <taxon>Pseudomonadota</taxon>
        <taxon>Betaproteobacteria</taxon>
        <taxon>Burkholderiales</taxon>
        <taxon>Burkholderiaceae</taxon>
        <taxon>Cupriavidus</taxon>
    </lineage>
</organism>
<evidence type="ECO:0000313" key="7">
    <source>
        <dbReference type="Proteomes" id="UP000270411"/>
    </source>
</evidence>